<dbReference type="Proteomes" id="UP000789366">
    <property type="component" value="Unassembled WGS sequence"/>
</dbReference>
<proteinExistence type="predicted"/>
<name>A0ACA9QI40_9GLOM</name>
<evidence type="ECO:0000313" key="2">
    <source>
        <dbReference type="Proteomes" id="UP000789366"/>
    </source>
</evidence>
<reference evidence="1" key="1">
    <citation type="submission" date="2021-06" db="EMBL/GenBank/DDBJ databases">
        <authorList>
            <person name="Kallberg Y."/>
            <person name="Tangrot J."/>
            <person name="Rosling A."/>
        </authorList>
    </citation>
    <scope>NUCLEOTIDE SEQUENCE</scope>
    <source>
        <strain evidence="1">28 12/20/2015</strain>
    </source>
</reference>
<organism evidence="1 2">
    <name type="scientific">Cetraspora pellucida</name>
    <dbReference type="NCBI Taxonomy" id="1433469"/>
    <lineage>
        <taxon>Eukaryota</taxon>
        <taxon>Fungi</taxon>
        <taxon>Fungi incertae sedis</taxon>
        <taxon>Mucoromycota</taxon>
        <taxon>Glomeromycotina</taxon>
        <taxon>Glomeromycetes</taxon>
        <taxon>Diversisporales</taxon>
        <taxon>Gigasporaceae</taxon>
        <taxon>Cetraspora</taxon>
    </lineage>
</organism>
<keyword evidence="2" id="KW-1185">Reference proteome</keyword>
<feature type="non-terminal residue" evidence="1">
    <location>
        <position position="1"/>
    </location>
</feature>
<comment type="caution">
    <text evidence="1">The sequence shown here is derived from an EMBL/GenBank/DDBJ whole genome shotgun (WGS) entry which is preliminary data.</text>
</comment>
<sequence>VKQKLGSIEEYNEDDIDIATYFDKTSRCSEDISNIYSNAKTVSLRDGDSFKNFEEAEAHIRCFAEHKGFKI</sequence>
<protein>
    <submittedName>
        <fullName evidence="1">14981_t:CDS:1</fullName>
    </submittedName>
</protein>
<evidence type="ECO:0000313" key="1">
    <source>
        <dbReference type="EMBL" id="CAG8749209.1"/>
    </source>
</evidence>
<dbReference type="EMBL" id="CAJVPW010041892">
    <property type="protein sequence ID" value="CAG8749209.1"/>
    <property type="molecule type" value="Genomic_DNA"/>
</dbReference>
<accession>A0ACA9QI40</accession>
<gene>
    <name evidence="1" type="ORF">SPELUC_LOCUS14366</name>
</gene>